<dbReference type="InterPro" id="IPR029058">
    <property type="entry name" value="AB_hydrolase_fold"/>
</dbReference>
<dbReference type="Gene3D" id="3.40.50.1820">
    <property type="entry name" value="alpha/beta hydrolase"/>
    <property type="match status" value="1"/>
</dbReference>
<protein>
    <submittedName>
        <fullName evidence="4">Phospholipase</fullName>
    </submittedName>
</protein>
<dbReference type="SUPFAM" id="SSF53474">
    <property type="entry name" value="alpha/beta-Hydrolases"/>
    <property type="match status" value="1"/>
</dbReference>
<dbReference type="InterPro" id="IPR050565">
    <property type="entry name" value="LYPA1-2/EST-like"/>
</dbReference>
<evidence type="ECO:0000313" key="4">
    <source>
        <dbReference type="EMBL" id="QGA26628.1"/>
    </source>
</evidence>
<feature type="domain" description="Phospholipase/carboxylesterase/thioesterase" evidence="3">
    <location>
        <begin position="13"/>
        <end position="198"/>
    </location>
</feature>
<sequence>MHTKNILQAGNTSNATKALIMLHGRGGSAQDILSLADLLQVEDFLLLAPQATNSTWYPHSFMAEIDSNQPYLDSALALVGDTVQEALAKGIQEEHIYFLGFSQGACLTLEYVTRHAKRYGGAIAFTGGLIGDQIYQNNYSGNFYDTPVFIGSSDPDFHVPVSRVHESTQILESMGAQVTEKIYPGMPHTIVQDEIDQANLVLGGG</sequence>
<keyword evidence="5" id="KW-1185">Reference proteome</keyword>
<organism evidence="4 5">
    <name type="scientific">Sphingobacterium zhuxiongii</name>
    <dbReference type="NCBI Taxonomy" id="2662364"/>
    <lineage>
        <taxon>Bacteria</taxon>
        <taxon>Pseudomonadati</taxon>
        <taxon>Bacteroidota</taxon>
        <taxon>Sphingobacteriia</taxon>
        <taxon>Sphingobacteriales</taxon>
        <taxon>Sphingobacteriaceae</taxon>
        <taxon>Sphingobacterium</taxon>
    </lineage>
</organism>
<dbReference type="Pfam" id="PF02230">
    <property type="entry name" value="Abhydrolase_2"/>
    <property type="match status" value="1"/>
</dbReference>
<dbReference type="EMBL" id="CP045652">
    <property type="protein sequence ID" value="QGA26628.1"/>
    <property type="molecule type" value="Genomic_DNA"/>
</dbReference>
<reference evidence="4 5" key="1">
    <citation type="submission" date="2019-10" db="EMBL/GenBank/DDBJ databases">
        <authorList>
            <person name="Dong K."/>
        </authorList>
    </citation>
    <scope>NUCLEOTIDE SEQUENCE [LARGE SCALE GENOMIC DNA]</scope>
    <source>
        <strain evidence="5">dk4302</strain>
    </source>
</reference>
<evidence type="ECO:0000259" key="3">
    <source>
        <dbReference type="Pfam" id="PF02230"/>
    </source>
</evidence>
<evidence type="ECO:0000256" key="1">
    <source>
        <dbReference type="ARBA" id="ARBA00006499"/>
    </source>
</evidence>
<dbReference type="InterPro" id="IPR003140">
    <property type="entry name" value="PLipase/COase/thioEstase"/>
</dbReference>
<dbReference type="Proteomes" id="UP000326921">
    <property type="component" value="Chromosome"/>
</dbReference>
<dbReference type="PANTHER" id="PTHR10655:SF17">
    <property type="entry name" value="LYSOPHOSPHOLIPASE-LIKE PROTEIN 1"/>
    <property type="match status" value="1"/>
</dbReference>
<proteinExistence type="inferred from homology"/>
<name>A0A5Q0QFN0_9SPHI</name>
<keyword evidence="2" id="KW-0378">Hydrolase</keyword>
<evidence type="ECO:0000313" key="5">
    <source>
        <dbReference type="Proteomes" id="UP000326921"/>
    </source>
</evidence>
<dbReference type="GO" id="GO:0016787">
    <property type="term" value="F:hydrolase activity"/>
    <property type="evidence" value="ECO:0007669"/>
    <property type="project" value="UniProtKB-KW"/>
</dbReference>
<accession>A0A5Q0QFN0</accession>
<comment type="similarity">
    <text evidence="1">Belongs to the AB hydrolase superfamily. AB hydrolase 2 family.</text>
</comment>
<evidence type="ECO:0000256" key="2">
    <source>
        <dbReference type="ARBA" id="ARBA00022801"/>
    </source>
</evidence>
<dbReference type="KEGG" id="sphe:GFH32_09950"/>
<gene>
    <name evidence="4" type="ORF">GFH32_09950</name>
</gene>
<dbReference type="AlphaFoldDB" id="A0A5Q0QFN0"/>
<dbReference type="PANTHER" id="PTHR10655">
    <property type="entry name" value="LYSOPHOSPHOLIPASE-RELATED"/>
    <property type="match status" value="1"/>
</dbReference>
<dbReference type="RefSeq" id="WP_153511478.1">
    <property type="nucleotide sequence ID" value="NZ_CP045652.1"/>
</dbReference>